<reference evidence="3" key="1">
    <citation type="submission" date="2023-08" db="EMBL/GenBank/DDBJ databases">
        <authorList>
            <person name="Chen Y."/>
            <person name="Shah S."/>
            <person name="Dougan E. K."/>
            <person name="Thang M."/>
            <person name="Chan C."/>
        </authorList>
    </citation>
    <scope>NUCLEOTIDE SEQUENCE</scope>
</reference>
<name>A0AA36I0T9_9DINO</name>
<organism evidence="3 4">
    <name type="scientific">Effrenium voratum</name>
    <dbReference type="NCBI Taxonomy" id="2562239"/>
    <lineage>
        <taxon>Eukaryota</taxon>
        <taxon>Sar</taxon>
        <taxon>Alveolata</taxon>
        <taxon>Dinophyceae</taxon>
        <taxon>Suessiales</taxon>
        <taxon>Symbiodiniaceae</taxon>
        <taxon>Effrenium</taxon>
    </lineage>
</organism>
<dbReference type="InterPro" id="IPR002921">
    <property type="entry name" value="Fungal_lipase-type"/>
</dbReference>
<feature type="region of interest" description="Disordered" evidence="1">
    <location>
        <begin position="1"/>
        <end position="21"/>
    </location>
</feature>
<dbReference type="EMBL" id="CAUJNA010000526">
    <property type="protein sequence ID" value="CAJ1378280.1"/>
    <property type="molecule type" value="Genomic_DNA"/>
</dbReference>
<dbReference type="InterPro" id="IPR029058">
    <property type="entry name" value="AB_hydrolase_fold"/>
</dbReference>
<evidence type="ECO:0000313" key="4">
    <source>
        <dbReference type="Proteomes" id="UP001178507"/>
    </source>
</evidence>
<sequence length="515" mass="57474">MERFRYQTVPSPDLDEEDPCQEQPASRSCRIGWVSFIFTALALCGLGKMGWQSKRLPGIAGVTDVAEEFSMFSLSMATYEKLFGDTDPFQFKCPVPGILAEGHDNASCCGGYNTLGWPFQFKECSNLGYCTTCFVETSKAEMQQHQAIEFAGAAWAATVSVMNKAQARSAWLEETLAVGSSHTNRIDDAHIGARRMNVRIGHGLLRGDTNVCPAVSDWDVDMLNEDKENIHARVFKSPSAKMAIVAFRGTQFKSIKNWHVDDADIQRIPMVLPNGQITYVHEGFLTALEHVLPHVKRWVDGYIFGLFNAVPKDWKLIFTGHSLGGALAMLAATKAYAEKWPRTPEATIVFGVPRMSDKALDDWWQSQDLCHRLIRVNTYNDMIHVMPFHKMWSAYNTATNAYDCFTQPLDCIRQSKVSRVVHSPIDPSPDPSKLVISNQWAHVCPKSEIFVPSGVKGINQQLEEMSLFGGVLAHLNENCLYGYIYAVLHSNITTLDKYCNLSTSICSGLTHLGPE</sequence>
<dbReference type="AlphaFoldDB" id="A0AA36I0T9"/>
<evidence type="ECO:0000259" key="2">
    <source>
        <dbReference type="Pfam" id="PF01764"/>
    </source>
</evidence>
<gene>
    <name evidence="3" type="ORF">EVOR1521_LOCUS6859</name>
</gene>
<dbReference type="GO" id="GO:0006629">
    <property type="term" value="P:lipid metabolic process"/>
    <property type="evidence" value="ECO:0007669"/>
    <property type="project" value="InterPro"/>
</dbReference>
<dbReference type="Pfam" id="PF01764">
    <property type="entry name" value="Lipase_3"/>
    <property type="match status" value="1"/>
</dbReference>
<dbReference type="InterPro" id="IPR051218">
    <property type="entry name" value="Sec_MonoDiacylglyc_Lipase"/>
</dbReference>
<dbReference type="Proteomes" id="UP001178507">
    <property type="component" value="Unassembled WGS sequence"/>
</dbReference>
<feature type="domain" description="Fungal lipase-type" evidence="2">
    <location>
        <begin position="244"/>
        <end position="388"/>
    </location>
</feature>
<dbReference type="CDD" id="cd00519">
    <property type="entry name" value="Lipase_3"/>
    <property type="match status" value="1"/>
</dbReference>
<dbReference type="PANTHER" id="PTHR45856:SF24">
    <property type="entry name" value="FUNGAL LIPASE-LIKE DOMAIN-CONTAINING PROTEIN"/>
    <property type="match status" value="1"/>
</dbReference>
<evidence type="ECO:0000313" key="3">
    <source>
        <dbReference type="EMBL" id="CAJ1378280.1"/>
    </source>
</evidence>
<dbReference type="PANTHER" id="PTHR45856">
    <property type="entry name" value="ALPHA/BETA-HYDROLASES SUPERFAMILY PROTEIN"/>
    <property type="match status" value="1"/>
</dbReference>
<protein>
    <recommendedName>
        <fullName evidence="2">Fungal lipase-type domain-containing protein</fullName>
    </recommendedName>
</protein>
<evidence type="ECO:0000256" key="1">
    <source>
        <dbReference type="SAM" id="MobiDB-lite"/>
    </source>
</evidence>
<accession>A0AA36I0T9</accession>
<dbReference type="Gene3D" id="3.40.50.1820">
    <property type="entry name" value="alpha/beta hydrolase"/>
    <property type="match status" value="1"/>
</dbReference>
<proteinExistence type="predicted"/>
<dbReference type="SUPFAM" id="SSF53474">
    <property type="entry name" value="alpha/beta-Hydrolases"/>
    <property type="match status" value="1"/>
</dbReference>
<comment type="caution">
    <text evidence="3">The sequence shown here is derived from an EMBL/GenBank/DDBJ whole genome shotgun (WGS) entry which is preliminary data.</text>
</comment>
<keyword evidence="4" id="KW-1185">Reference proteome</keyword>